<evidence type="ECO:0000313" key="17">
    <source>
        <dbReference type="Proteomes" id="UP000033423"/>
    </source>
</evidence>
<dbReference type="PATRIC" id="fig|29290.4.peg.2207"/>
<comment type="similarity">
    <text evidence="10">Belongs to the methyl-accepting chemotaxis (MCP) protein family.</text>
</comment>
<reference evidence="16 17" key="1">
    <citation type="submission" date="2015-02" db="EMBL/GenBank/DDBJ databases">
        <title>Single-cell genomics of uncultivated deep-branching MTB reveals a conserved set of magnetosome genes.</title>
        <authorList>
            <person name="Kolinko S."/>
            <person name="Richter M."/>
            <person name="Glockner F.O."/>
            <person name="Brachmann A."/>
            <person name="Schuler D."/>
        </authorList>
    </citation>
    <scope>NUCLEOTIDE SEQUENCE [LARGE SCALE GENOMIC DNA]</scope>
    <source>
        <strain evidence="16">TM-1</strain>
    </source>
</reference>
<evidence type="ECO:0000256" key="5">
    <source>
        <dbReference type="ARBA" id="ARBA00022519"/>
    </source>
</evidence>
<keyword evidence="8 13" id="KW-0472">Membrane</keyword>
<evidence type="ECO:0000259" key="15">
    <source>
        <dbReference type="PROSITE" id="PS50885"/>
    </source>
</evidence>
<feature type="compositionally biased region" description="Polar residues" evidence="12">
    <location>
        <begin position="243"/>
        <end position="267"/>
    </location>
</feature>
<dbReference type="CDD" id="cd11386">
    <property type="entry name" value="MCP_signal"/>
    <property type="match status" value="1"/>
</dbReference>
<dbReference type="GO" id="GO:0004888">
    <property type="term" value="F:transmembrane signaling receptor activity"/>
    <property type="evidence" value="ECO:0007669"/>
    <property type="project" value="InterPro"/>
</dbReference>
<evidence type="ECO:0000256" key="9">
    <source>
        <dbReference type="ARBA" id="ARBA00023224"/>
    </source>
</evidence>
<keyword evidence="17" id="KW-1185">Reference proteome</keyword>
<name>A0A0F3GWA7_9BACT</name>
<dbReference type="PANTHER" id="PTHR43531">
    <property type="entry name" value="PROTEIN ICFG"/>
    <property type="match status" value="1"/>
</dbReference>
<gene>
    <name evidence="16" type="ORF">MBAV_001667</name>
</gene>
<evidence type="ECO:0000313" key="16">
    <source>
        <dbReference type="EMBL" id="KJU86142.1"/>
    </source>
</evidence>
<dbReference type="PROSITE" id="PS50111">
    <property type="entry name" value="CHEMOTAXIS_TRANSDUC_2"/>
    <property type="match status" value="1"/>
</dbReference>
<feature type="domain" description="HAMP" evidence="15">
    <location>
        <begin position="181"/>
        <end position="233"/>
    </location>
</feature>
<dbReference type="EMBL" id="LACI01000726">
    <property type="protein sequence ID" value="KJU86142.1"/>
    <property type="molecule type" value="Genomic_DNA"/>
</dbReference>
<dbReference type="SMART" id="SM00304">
    <property type="entry name" value="HAMP"/>
    <property type="match status" value="1"/>
</dbReference>
<sequence>MGDIYHNSLLPIEQLANVNDYMRENMQQLFLAGMHDPRMEESKLHDHPITRHTDAVEQNIEKISKIWSEYMTASLNSEEKALAAKFVETRGEFVNKGLKKALELYKVGSFAEANTHMVKVVVPLFKEAKGVAEKLKNLQTESAKKMYEGSTAKFKSIRNTSVGIMAFGVLIAIVVAAMIIKSITGPLNNCVEVADDLSEGDLTVTVDVSRKDEVGLLMNSMKTMVEGFREVVNNVRTAADSVTEGSGSLSSTARQMSDGATQQAASIEETSSSMQEMTANIKQNADNAQQTEKIAMQSAGNAEESGSAVKEAVLAMKEIAGKISIIEEIARQTNLLALNAAIEAARAGEHGKGFAVVASEVRKLAERSQKAAGEISQLSETSVKVAEKAGQMLIKLVPDIKRTAELVQEITASSSEQSSGADQINNAIQSLNQVIQQTASAAGQMATTADELSSHAQDLRDTIAYFKTADSHRSGAAGGRGTKKIAYQES</sequence>
<dbReference type="GO" id="GO:0007165">
    <property type="term" value="P:signal transduction"/>
    <property type="evidence" value="ECO:0007669"/>
    <property type="project" value="UniProtKB-KW"/>
</dbReference>
<proteinExistence type="inferred from homology"/>
<evidence type="ECO:0000259" key="14">
    <source>
        <dbReference type="PROSITE" id="PS50111"/>
    </source>
</evidence>
<keyword evidence="3" id="KW-0488">Methylation</keyword>
<dbReference type="PROSITE" id="PS50885">
    <property type="entry name" value="HAMP"/>
    <property type="match status" value="1"/>
</dbReference>
<dbReference type="AlphaFoldDB" id="A0A0F3GWA7"/>
<keyword evidence="9 11" id="KW-0807">Transducer</keyword>
<dbReference type="PRINTS" id="PR00260">
    <property type="entry name" value="CHEMTRNSDUCR"/>
</dbReference>
<feature type="domain" description="Methyl-accepting transducer" evidence="14">
    <location>
        <begin position="238"/>
        <end position="453"/>
    </location>
</feature>
<accession>A0A0F3GWA7</accession>
<dbReference type="CDD" id="cd06225">
    <property type="entry name" value="HAMP"/>
    <property type="match status" value="1"/>
</dbReference>
<evidence type="ECO:0000256" key="1">
    <source>
        <dbReference type="ARBA" id="ARBA00004429"/>
    </source>
</evidence>
<feature type="region of interest" description="Disordered" evidence="12">
    <location>
        <begin position="242"/>
        <end position="267"/>
    </location>
</feature>
<evidence type="ECO:0000256" key="10">
    <source>
        <dbReference type="ARBA" id="ARBA00029447"/>
    </source>
</evidence>
<comment type="caution">
    <text evidence="16">The sequence shown here is derived from an EMBL/GenBank/DDBJ whole genome shotgun (WGS) entry which is preliminary data.</text>
</comment>
<evidence type="ECO:0000256" key="7">
    <source>
        <dbReference type="ARBA" id="ARBA00022989"/>
    </source>
</evidence>
<keyword evidence="7 13" id="KW-1133">Transmembrane helix</keyword>
<dbReference type="Pfam" id="PF00672">
    <property type="entry name" value="HAMP"/>
    <property type="match status" value="1"/>
</dbReference>
<feature type="transmembrane region" description="Helical" evidence="13">
    <location>
        <begin position="162"/>
        <end position="180"/>
    </location>
</feature>
<evidence type="ECO:0000256" key="6">
    <source>
        <dbReference type="ARBA" id="ARBA00022692"/>
    </source>
</evidence>
<evidence type="ECO:0000256" key="8">
    <source>
        <dbReference type="ARBA" id="ARBA00023136"/>
    </source>
</evidence>
<keyword evidence="6 13" id="KW-0812">Transmembrane</keyword>
<evidence type="ECO:0000256" key="3">
    <source>
        <dbReference type="ARBA" id="ARBA00022481"/>
    </source>
</evidence>
<protein>
    <submittedName>
        <fullName evidence="16">Methyl-accepting chemotaxis sensory transducer</fullName>
    </submittedName>
</protein>
<dbReference type="PANTHER" id="PTHR43531:SF11">
    <property type="entry name" value="METHYL-ACCEPTING CHEMOTAXIS PROTEIN 3"/>
    <property type="match status" value="1"/>
</dbReference>
<evidence type="ECO:0000256" key="12">
    <source>
        <dbReference type="SAM" id="MobiDB-lite"/>
    </source>
</evidence>
<dbReference type="Pfam" id="PF00015">
    <property type="entry name" value="MCPsignal"/>
    <property type="match status" value="1"/>
</dbReference>
<dbReference type="InterPro" id="IPR051310">
    <property type="entry name" value="MCP_chemotaxis"/>
</dbReference>
<dbReference type="Gene3D" id="1.10.287.950">
    <property type="entry name" value="Methyl-accepting chemotaxis protein"/>
    <property type="match status" value="1"/>
</dbReference>
<dbReference type="InterPro" id="IPR003122">
    <property type="entry name" value="Tar_rcpt_lig-bd"/>
</dbReference>
<dbReference type="SMART" id="SM00283">
    <property type="entry name" value="MA"/>
    <property type="match status" value="1"/>
</dbReference>
<dbReference type="InterPro" id="IPR004090">
    <property type="entry name" value="Chemotax_Me-accpt_rcpt"/>
</dbReference>
<dbReference type="SUPFAM" id="SSF58104">
    <property type="entry name" value="Methyl-accepting chemotaxis protein (MCP) signaling domain"/>
    <property type="match status" value="1"/>
</dbReference>
<keyword evidence="4" id="KW-0145">Chemotaxis</keyword>
<dbReference type="GO" id="GO:0006935">
    <property type="term" value="P:chemotaxis"/>
    <property type="evidence" value="ECO:0007669"/>
    <property type="project" value="UniProtKB-KW"/>
</dbReference>
<organism evidence="16 17">
    <name type="scientific">Candidatus Magnetobacterium bavaricum</name>
    <dbReference type="NCBI Taxonomy" id="29290"/>
    <lineage>
        <taxon>Bacteria</taxon>
        <taxon>Pseudomonadati</taxon>
        <taxon>Nitrospirota</taxon>
        <taxon>Thermodesulfovibrionia</taxon>
        <taxon>Thermodesulfovibrionales</taxon>
        <taxon>Candidatus Magnetobacteriaceae</taxon>
        <taxon>Candidatus Magnetobacterium</taxon>
    </lineage>
</organism>
<evidence type="ECO:0000256" key="13">
    <source>
        <dbReference type="SAM" id="Phobius"/>
    </source>
</evidence>
<comment type="subcellular location">
    <subcellularLocation>
        <location evidence="1">Cell inner membrane</location>
        <topology evidence="1">Multi-pass membrane protein</topology>
    </subcellularLocation>
</comment>
<evidence type="ECO:0000256" key="11">
    <source>
        <dbReference type="PROSITE-ProRule" id="PRU00284"/>
    </source>
</evidence>
<keyword evidence="5" id="KW-0997">Cell inner membrane</keyword>
<dbReference type="InterPro" id="IPR004089">
    <property type="entry name" value="MCPsignal_dom"/>
</dbReference>
<dbReference type="FunFam" id="1.10.287.950:FF:000001">
    <property type="entry name" value="Methyl-accepting chemotaxis sensory transducer"/>
    <property type="match status" value="1"/>
</dbReference>
<evidence type="ECO:0000256" key="2">
    <source>
        <dbReference type="ARBA" id="ARBA00022475"/>
    </source>
</evidence>
<dbReference type="Pfam" id="PF02203">
    <property type="entry name" value="TarH"/>
    <property type="match status" value="1"/>
</dbReference>
<dbReference type="GO" id="GO:0005886">
    <property type="term" value="C:plasma membrane"/>
    <property type="evidence" value="ECO:0007669"/>
    <property type="project" value="UniProtKB-SubCell"/>
</dbReference>
<dbReference type="Proteomes" id="UP000033423">
    <property type="component" value="Unassembled WGS sequence"/>
</dbReference>
<dbReference type="InterPro" id="IPR003660">
    <property type="entry name" value="HAMP_dom"/>
</dbReference>
<evidence type="ECO:0000256" key="4">
    <source>
        <dbReference type="ARBA" id="ARBA00022500"/>
    </source>
</evidence>
<keyword evidence="2" id="KW-1003">Cell membrane</keyword>